<feature type="non-terminal residue" evidence="6">
    <location>
        <position position="1"/>
    </location>
</feature>
<evidence type="ECO:0000259" key="5">
    <source>
        <dbReference type="PROSITE" id="PS51934"/>
    </source>
</evidence>
<evidence type="ECO:0000313" key="7">
    <source>
        <dbReference type="Proteomes" id="UP000580681"/>
    </source>
</evidence>
<feature type="domain" description="LRAT" evidence="5">
    <location>
        <begin position="13"/>
        <end position="130"/>
    </location>
</feature>
<organism evidence="6 7">
    <name type="scientific">Emberiza fucata</name>
    <dbReference type="NCBI Taxonomy" id="337179"/>
    <lineage>
        <taxon>Eukaryota</taxon>
        <taxon>Metazoa</taxon>
        <taxon>Chordata</taxon>
        <taxon>Craniata</taxon>
        <taxon>Vertebrata</taxon>
        <taxon>Euteleostomi</taxon>
        <taxon>Archelosauria</taxon>
        <taxon>Archosauria</taxon>
        <taxon>Dinosauria</taxon>
        <taxon>Saurischia</taxon>
        <taxon>Theropoda</taxon>
        <taxon>Coelurosauria</taxon>
        <taxon>Aves</taxon>
        <taxon>Neognathae</taxon>
        <taxon>Neoaves</taxon>
        <taxon>Telluraves</taxon>
        <taxon>Australaves</taxon>
        <taxon>Passeriformes</taxon>
        <taxon>Passeroidea</taxon>
        <taxon>Fringillidae</taxon>
        <taxon>Emberizinae</taxon>
        <taxon>Emberizini</taxon>
        <taxon>Emberiza</taxon>
    </lineage>
</organism>
<dbReference type="InterPro" id="IPR051496">
    <property type="entry name" value="H-rev107_PLA/AT"/>
</dbReference>
<dbReference type="EMBL" id="VYZJ01000633">
    <property type="protein sequence ID" value="NWR21245.1"/>
    <property type="molecule type" value="Genomic_DNA"/>
</dbReference>
<keyword evidence="4" id="KW-0443">Lipid metabolism</keyword>
<dbReference type="GO" id="GO:0016410">
    <property type="term" value="F:N-acyltransferase activity"/>
    <property type="evidence" value="ECO:0007669"/>
    <property type="project" value="TreeGrafter"/>
</dbReference>
<name>A0A7K4VFS8_9EMBE</name>
<feature type="non-terminal residue" evidence="6">
    <location>
        <position position="160"/>
    </location>
</feature>
<dbReference type="Proteomes" id="UP000580681">
    <property type="component" value="Unassembled WGS sequence"/>
</dbReference>
<dbReference type="Pfam" id="PF04970">
    <property type="entry name" value="LRAT"/>
    <property type="match status" value="1"/>
</dbReference>
<dbReference type="InterPro" id="IPR007053">
    <property type="entry name" value="LRAT_dom"/>
</dbReference>
<dbReference type="PANTHER" id="PTHR13943">
    <property type="entry name" value="HRAS-LIKE SUPPRESSOR - RELATED"/>
    <property type="match status" value="1"/>
</dbReference>
<comment type="similarity">
    <text evidence="1">Belongs to the H-rev107 family.</text>
</comment>
<evidence type="ECO:0000313" key="6">
    <source>
        <dbReference type="EMBL" id="NWR21245.1"/>
    </source>
</evidence>
<keyword evidence="2" id="KW-0808">Transferase</keyword>
<dbReference type="Gene3D" id="3.90.1720.10">
    <property type="entry name" value="endopeptidase domain like (from Nostoc punctiforme)"/>
    <property type="match status" value="1"/>
</dbReference>
<dbReference type="GO" id="GO:0005737">
    <property type="term" value="C:cytoplasm"/>
    <property type="evidence" value="ECO:0007669"/>
    <property type="project" value="TreeGrafter"/>
</dbReference>
<dbReference type="GO" id="GO:0008970">
    <property type="term" value="F:phospholipase A1 activity"/>
    <property type="evidence" value="ECO:0007669"/>
    <property type="project" value="TreeGrafter"/>
</dbReference>
<reference evidence="6 7" key="1">
    <citation type="submission" date="2019-09" db="EMBL/GenBank/DDBJ databases">
        <title>Bird 10,000 Genomes (B10K) Project - Family phase.</title>
        <authorList>
            <person name="Zhang G."/>
        </authorList>
    </citation>
    <scope>NUCLEOTIDE SEQUENCE [LARGE SCALE GENOMIC DNA]</scope>
    <source>
        <strain evidence="6">B10K-DU-015-11</strain>
        <tissue evidence="6">Mixed tissue sample</tissue>
    </source>
</reference>
<accession>A0A7K4VFS8</accession>
<proteinExistence type="inferred from homology"/>
<dbReference type="PROSITE" id="PS51934">
    <property type="entry name" value="LRAT"/>
    <property type="match status" value="1"/>
</dbReference>
<evidence type="ECO:0000256" key="2">
    <source>
        <dbReference type="ARBA" id="ARBA00022679"/>
    </source>
</evidence>
<dbReference type="GO" id="GO:0070292">
    <property type="term" value="P:N-acylphosphatidylethanolamine metabolic process"/>
    <property type="evidence" value="ECO:0007669"/>
    <property type="project" value="TreeGrafter"/>
</dbReference>
<gene>
    <name evidence="6" type="primary">Hrasls_0</name>
    <name evidence="6" type="ORF">EMBFUC_R05239</name>
</gene>
<evidence type="ECO:0000256" key="3">
    <source>
        <dbReference type="ARBA" id="ARBA00022801"/>
    </source>
</evidence>
<dbReference type="GO" id="GO:0004623">
    <property type="term" value="F:phospholipase A2 activity"/>
    <property type="evidence" value="ECO:0007669"/>
    <property type="project" value="TreeGrafter"/>
</dbReference>
<dbReference type="AlphaFoldDB" id="A0A7K4VFS8"/>
<keyword evidence="7" id="KW-1185">Reference proteome</keyword>
<sequence length="160" mass="17891">MTEEKDFPNPGDLIEIKRGRFEHWALYLGKGQVIHVTIDRSQSASSGSASSGSVFLRKAIVNKADLKGVAGDDTWRVHNKYDRYRTPFPMEEIIRRAEPWIGKELPYGLFLKNCEHFVTMLRYGEGVSEQVSVTGEPLGASQSSSWLLAVSRALGHSLQP</sequence>
<evidence type="ECO:0000256" key="4">
    <source>
        <dbReference type="ARBA" id="ARBA00023098"/>
    </source>
</evidence>
<dbReference type="PANTHER" id="PTHR13943:SF37">
    <property type="entry name" value="PHOSPHOLIPASE A AND ACYLTRANSFERASE 1"/>
    <property type="match status" value="1"/>
</dbReference>
<evidence type="ECO:0000256" key="1">
    <source>
        <dbReference type="ARBA" id="ARBA00007824"/>
    </source>
</evidence>
<comment type="caution">
    <text evidence="6">The sequence shown here is derived from an EMBL/GenBank/DDBJ whole genome shotgun (WGS) entry which is preliminary data.</text>
</comment>
<protein>
    <submittedName>
        <fullName evidence="6">HRSL1 enzyme</fullName>
    </submittedName>
</protein>
<keyword evidence="3" id="KW-0378">Hydrolase</keyword>